<dbReference type="Proteomes" id="UP000412028">
    <property type="component" value="Unassembled WGS sequence"/>
</dbReference>
<evidence type="ECO:0000313" key="2">
    <source>
        <dbReference type="Proteomes" id="UP000412028"/>
    </source>
</evidence>
<protein>
    <submittedName>
        <fullName evidence="1">Uncharacterized protein</fullName>
    </submittedName>
</protein>
<sequence>MSVGSGSSESLVDSYLREVGWVRCPSGPGAAGRVDALMRVLASSGHGELAMRVFDLVALRPVVAGWFLESMGLLATDGYDDADVERRAALEGVVRSSLDRCLREAGLIVGEDGGSDE</sequence>
<evidence type="ECO:0000313" key="1">
    <source>
        <dbReference type="EMBL" id="KAA8832022.1"/>
    </source>
</evidence>
<name>A0A5M9ZYR7_9BIFI</name>
<reference evidence="1 2" key="1">
    <citation type="journal article" date="2019" name="Syst. Appl. Microbiol.">
        <title>Characterization of Bifidobacterium species in feaces of the Egyptian fruit bat: Description of B. vespertilionis sp. nov. and B. rousetti sp. nov.</title>
        <authorList>
            <person name="Modesto M."/>
            <person name="Satti M."/>
            <person name="Watanabe K."/>
            <person name="Puglisi E."/>
            <person name="Morelli L."/>
            <person name="Huang C.-H."/>
            <person name="Liou J.-S."/>
            <person name="Miyashita M."/>
            <person name="Tamura T."/>
            <person name="Saito S."/>
            <person name="Mori K."/>
            <person name="Huang L."/>
            <person name="Sciavilla P."/>
            <person name="Sandri C."/>
            <person name="Spiezio C."/>
            <person name="Vitali F."/>
            <person name="Cavalieri D."/>
            <person name="Perpetuini G."/>
            <person name="Tofalo R."/>
            <person name="Bonetti A."/>
            <person name="Arita M."/>
            <person name="Mattarelli P."/>
        </authorList>
    </citation>
    <scope>NUCLEOTIDE SEQUENCE [LARGE SCALE GENOMIC DNA]</scope>
    <source>
        <strain evidence="1 2">RST7</strain>
    </source>
</reference>
<dbReference type="EMBL" id="RZUI01000001">
    <property type="protein sequence ID" value="KAA8832022.1"/>
    <property type="molecule type" value="Genomic_DNA"/>
</dbReference>
<accession>A0A5M9ZYR7</accession>
<comment type="caution">
    <text evidence="1">The sequence shown here is derived from an EMBL/GenBank/DDBJ whole genome shotgun (WGS) entry which is preliminary data.</text>
</comment>
<gene>
    <name evidence="1" type="ORF">EMO89_00390</name>
</gene>
<dbReference type="AlphaFoldDB" id="A0A5M9ZYR7"/>
<dbReference type="RefSeq" id="WP_150380439.1">
    <property type="nucleotide sequence ID" value="NZ_RZUI01000001.1"/>
</dbReference>
<proteinExistence type="predicted"/>
<organism evidence="1 2">
    <name type="scientific">Bifidobacterium tissieri</name>
    <dbReference type="NCBI Taxonomy" id="1630162"/>
    <lineage>
        <taxon>Bacteria</taxon>
        <taxon>Bacillati</taxon>
        <taxon>Actinomycetota</taxon>
        <taxon>Actinomycetes</taxon>
        <taxon>Bifidobacteriales</taxon>
        <taxon>Bifidobacteriaceae</taxon>
        <taxon>Bifidobacterium</taxon>
    </lineage>
</organism>